<dbReference type="PANTHER" id="PTHR46865:SF2">
    <property type="entry name" value="MONOOXYGENASE"/>
    <property type="match status" value="1"/>
</dbReference>
<organism evidence="2 3">
    <name type="scientific">Sinosporangium siamense</name>
    <dbReference type="NCBI Taxonomy" id="1367973"/>
    <lineage>
        <taxon>Bacteria</taxon>
        <taxon>Bacillati</taxon>
        <taxon>Actinomycetota</taxon>
        <taxon>Actinomycetes</taxon>
        <taxon>Streptosporangiales</taxon>
        <taxon>Streptosporangiaceae</taxon>
        <taxon>Sinosporangium</taxon>
    </lineage>
</organism>
<dbReference type="InterPro" id="IPR002938">
    <property type="entry name" value="FAD-bd"/>
</dbReference>
<evidence type="ECO:0000313" key="3">
    <source>
        <dbReference type="Proteomes" id="UP000606172"/>
    </source>
</evidence>
<dbReference type="PANTHER" id="PTHR46865">
    <property type="entry name" value="OXIDOREDUCTASE-RELATED"/>
    <property type="match status" value="1"/>
</dbReference>
<dbReference type="Gene3D" id="3.30.9.10">
    <property type="entry name" value="D-Amino Acid Oxidase, subunit A, domain 2"/>
    <property type="match status" value="1"/>
</dbReference>
<feature type="domain" description="FAD-binding" evidence="1">
    <location>
        <begin position="1"/>
        <end position="289"/>
    </location>
</feature>
<accession>A0A919VBF0</accession>
<name>A0A919VBF0_9ACTN</name>
<dbReference type="Pfam" id="PF01494">
    <property type="entry name" value="FAD_binding_3"/>
    <property type="match status" value="1"/>
</dbReference>
<evidence type="ECO:0000259" key="1">
    <source>
        <dbReference type="Pfam" id="PF01494"/>
    </source>
</evidence>
<dbReference type="AlphaFoldDB" id="A0A919VBF0"/>
<dbReference type="InterPro" id="IPR051704">
    <property type="entry name" value="FAD_aromatic-hydroxylase"/>
</dbReference>
<gene>
    <name evidence="2" type="ORF">Ssi02_77470</name>
</gene>
<protein>
    <submittedName>
        <fullName evidence="2">FAD-dependent oxidoreductase</fullName>
    </submittedName>
</protein>
<proteinExistence type="predicted"/>
<dbReference type="EMBL" id="BOOW01000061">
    <property type="protein sequence ID" value="GII97516.1"/>
    <property type="molecule type" value="Genomic_DNA"/>
</dbReference>
<dbReference type="PRINTS" id="PR00420">
    <property type="entry name" value="RNGMNOXGNASE"/>
</dbReference>
<keyword evidence="3" id="KW-1185">Reference proteome</keyword>
<dbReference type="GO" id="GO:0071949">
    <property type="term" value="F:FAD binding"/>
    <property type="evidence" value="ECO:0007669"/>
    <property type="project" value="InterPro"/>
</dbReference>
<dbReference type="SUPFAM" id="SSF51905">
    <property type="entry name" value="FAD/NAD(P)-binding domain"/>
    <property type="match status" value="1"/>
</dbReference>
<reference evidence="2" key="1">
    <citation type="submission" date="2021-01" db="EMBL/GenBank/DDBJ databases">
        <title>Whole genome shotgun sequence of Sinosporangium siamense NBRC 109515.</title>
        <authorList>
            <person name="Komaki H."/>
            <person name="Tamura T."/>
        </authorList>
    </citation>
    <scope>NUCLEOTIDE SEQUENCE</scope>
    <source>
        <strain evidence="2">NBRC 109515</strain>
    </source>
</reference>
<comment type="caution">
    <text evidence="2">The sequence shown here is derived from an EMBL/GenBank/DDBJ whole genome shotgun (WGS) entry which is preliminary data.</text>
</comment>
<dbReference type="Gene3D" id="3.50.50.60">
    <property type="entry name" value="FAD/NAD(P)-binding domain"/>
    <property type="match status" value="1"/>
</dbReference>
<sequence length="374" mass="40176">MVDRERRLRPGGRAVRLTDAGTTVITRMGLLDRVREAALKPGRGVALVDTFGRITASTPPTDYDALDVPHGDLVRILQQATAPKVTYILGDGIADLEQDAGGVTATFGKAAPRRFDLVVGADGPHSPVRSLVAGPGAEMAGAHFQPAGLHWATFTAVEEINLDGWSQIHHAPGLTAMAREGRGPGEVKVALCFRTRSLSFDPHDNAGHHDLLAERFAKVRWQVPYLLRAMRAAPDFRFASLGRVRLDRWSYGRVVLLGDAAHCPSPLKHAGTDLAVAGAYVLAGELAAADHRSAYTGYEHFLRPHAELAQRQPPGGVASLVPTTALGVHLRTAVMRWTRYGPVRDLIAARDARGSQIPLPDYNLPGRGLRAAAA</sequence>
<dbReference type="Proteomes" id="UP000606172">
    <property type="component" value="Unassembled WGS sequence"/>
</dbReference>
<evidence type="ECO:0000313" key="2">
    <source>
        <dbReference type="EMBL" id="GII97516.1"/>
    </source>
</evidence>
<dbReference type="InterPro" id="IPR036188">
    <property type="entry name" value="FAD/NAD-bd_sf"/>
</dbReference>